<sequence length="372" mass="40409">MRIFQVVLWDLFKRPLRNLLIVVMLSIATVSLMVTLTISQAAFQMLQSYLNVFSPNVVIVAGPVLPVSLSFASSLPGVKAIYPLVISDGYLQCNNSFSYVMLIGYSNISAIAESTSIKLIKGKFGVDVSEGLSKFYGKKCELVTSFFGSYNLTIEGVVELRNLEEVMQRSNIVLAPMEVLEGAIPNALVIVAKSPKYVNIIEDEIVNATAGQAFIFSQRSLRKVGETVTSLASVTSTFLGFLSISIASIAIAVIAIIDVKDRRWEIGLLKALGFESKDLAFLYSLESLIYSTISLTIGIALSGAILNLAKHSFGELLRGLINSEIIVKSLTINESQVIRAILIVIGVNLISSTIPALISYSTDPVRALRQIE</sequence>
<feature type="transmembrane region" description="Helical" evidence="7">
    <location>
        <begin position="20"/>
        <end position="43"/>
    </location>
</feature>
<evidence type="ECO:0000256" key="2">
    <source>
        <dbReference type="ARBA" id="ARBA00022475"/>
    </source>
</evidence>
<evidence type="ECO:0000259" key="8">
    <source>
        <dbReference type="Pfam" id="PF02687"/>
    </source>
</evidence>
<proteinExistence type="inferred from homology"/>
<dbReference type="RefSeq" id="WP_075049198.1">
    <property type="nucleotide sequence ID" value="NZ_CP006867.1"/>
</dbReference>
<dbReference type="PANTHER" id="PTHR30572">
    <property type="entry name" value="MEMBRANE COMPONENT OF TRANSPORTER-RELATED"/>
    <property type="match status" value="1"/>
</dbReference>
<keyword evidence="4 7" id="KW-1133">Transmembrane helix</keyword>
<dbReference type="GO" id="GO:0022857">
    <property type="term" value="F:transmembrane transporter activity"/>
    <property type="evidence" value="ECO:0007669"/>
    <property type="project" value="TreeGrafter"/>
</dbReference>
<evidence type="ECO:0000256" key="1">
    <source>
        <dbReference type="ARBA" id="ARBA00004651"/>
    </source>
</evidence>
<dbReference type="Pfam" id="PF02687">
    <property type="entry name" value="FtsX"/>
    <property type="match status" value="1"/>
</dbReference>
<evidence type="ECO:0000256" key="3">
    <source>
        <dbReference type="ARBA" id="ARBA00022692"/>
    </source>
</evidence>
<dbReference type="KEGG" id="iis:EYM_00610"/>
<evidence type="ECO:0000256" key="4">
    <source>
        <dbReference type="ARBA" id="ARBA00022989"/>
    </source>
</evidence>
<feature type="transmembrane region" description="Helical" evidence="7">
    <location>
        <begin position="288"/>
        <end position="309"/>
    </location>
</feature>
<gene>
    <name evidence="9" type="ORF">EYM_00610</name>
</gene>
<protein>
    <recommendedName>
        <fullName evidence="8">ABC3 transporter permease C-terminal domain-containing protein</fullName>
    </recommendedName>
</protein>
<evidence type="ECO:0000256" key="6">
    <source>
        <dbReference type="ARBA" id="ARBA00038076"/>
    </source>
</evidence>
<keyword evidence="10" id="KW-1185">Reference proteome</keyword>
<keyword evidence="2" id="KW-1003">Cell membrane</keyword>
<reference evidence="9 10" key="1">
    <citation type="submission" date="2013-11" db="EMBL/GenBank/DDBJ databases">
        <title>Comparative genomics of Ignicoccus.</title>
        <authorList>
            <person name="Podar M."/>
        </authorList>
    </citation>
    <scope>NUCLEOTIDE SEQUENCE [LARGE SCALE GENOMIC DNA]</scope>
    <source>
        <strain evidence="9 10">DSM 13165</strain>
    </source>
</reference>
<keyword evidence="3 7" id="KW-0812">Transmembrane</keyword>
<dbReference type="GO" id="GO:0005886">
    <property type="term" value="C:plasma membrane"/>
    <property type="evidence" value="ECO:0007669"/>
    <property type="project" value="UniProtKB-SubCell"/>
</dbReference>
<evidence type="ECO:0000313" key="10">
    <source>
        <dbReference type="Proteomes" id="UP000060778"/>
    </source>
</evidence>
<evidence type="ECO:0000256" key="7">
    <source>
        <dbReference type="SAM" id="Phobius"/>
    </source>
</evidence>
<dbReference type="InterPro" id="IPR050250">
    <property type="entry name" value="Macrolide_Exporter_MacB"/>
</dbReference>
<dbReference type="AlphaFoldDB" id="A0A0U2MAB7"/>
<comment type="similarity">
    <text evidence="6">Belongs to the ABC-4 integral membrane protein family.</text>
</comment>
<feature type="transmembrane region" description="Helical" evidence="7">
    <location>
        <begin position="228"/>
        <end position="257"/>
    </location>
</feature>
<evidence type="ECO:0000256" key="5">
    <source>
        <dbReference type="ARBA" id="ARBA00023136"/>
    </source>
</evidence>
<dbReference type="PANTHER" id="PTHR30572:SF4">
    <property type="entry name" value="ABC TRANSPORTER PERMEASE YTRF"/>
    <property type="match status" value="1"/>
</dbReference>
<name>A0A0U2MAB7_9CREN</name>
<keyword evidence="5 7" id="KW-0472">Membrane</keyword>
<organism evidence="9 10">
    <name type="scientific">Ignicoccus islandicus DSM 13165</name>
    <dbReference type="NCBI Taxonomy" id="940295"/>
    <lineage>
        <taxon>Archaea</taxon>
        <taxon>Thermoproteota</taxon>
        <taxon>Thermoprotei</taxon>
        <taxon>Desulfurococcales</taxon>
        <taxon>Desulfurococcaceae</taxon>
        <taxon>Ignicoccus</taxon>
    </lineage>
</organism>
<feature type="transmembrane region" description="Helical" evidence="7">
    <location>
        <begin position="49"/>
        <end position="72"/>
    </location>
</feature>
<dbReference type="Proteomes" id="UP000060778">
    <property type="component" value="Chromosome"/>
</dbReference>
<dbReference type="STRING" id="940295.EYM_00610"/>
<comment type="subcellular location">
    <subcellularLocation>
        <location evidence="1">Cell membrane</location>
        <topology evidence="1">Multi-pass membrane protein</topology>
    </subcellularLocation>
</comment>
<dbReference type="PATRIC" id="fig|940295.4.peg.120"/>
<accession>A0A0U2MAB7</accession>
<dbReference type="GeneID" id="30679541"/>
<feature type="transmembrane region" description="Helical" evidence="7">
    <location>
        <begin position="337"/>
        <end position="358"/>
    </location>
</feature>
<evidence type="ECO:0000313" key="9">
    <source>
        <dbReference type="EMBL" id="ALU12125.1"/>
    </source>
</evidence>
<feature type="domain" description="ABC3 transporter permease C-terminal" evidence="8">
    <location>
        <begin position="238"/>
        <end position="363"/>
    </location>
</feature>
<dbReference type="EMBL" id="CP006867">
    <property type="protein sequence ID" value="ALU12125.1"/>
    <property type="molecule type" value="Genomic_DNA"/>
</dbReference>
<dbReference type="InterPro" id="IPR003838">
    <property type="entry name" value="ABC3_permease_C"/>
</dbReference>